<dbReference type="SUPFAM" id="SSF69118">
    <property type="entry name" value="AhpD-like"/>
    <property type="match status" value="1"/>
</dbReference>
<dbReference type="EMBL" id="FRFE01000033">
    <property type="protein sequence ID" value="SHO52247.1"/>
    <property type="molecule type" value="Genomic_DNA"/>
</dbReference>
<feature type="domain" description="Carboxymuconolactone decarboxylase-like" evidence="1">
    <location>
        <begin position="23"/>
        <end position="105"/>
    </location>
</feature>
<accession>A0A1M7YHX5</accession>
<dbReference type="Proteomes" id="UP000184603">
    <property type="component" value="Unassembled WGS sequence"/>
</dbReference>
<dbReference type="RefSeq" id="WP_073615864.1">
    <property type="nucleotide sequence ID" value="NZ_FRFE01000033.1"/>
</dbReference>
<dbReference type="InterPro" id="IPR004675">
    <property type="entry name" value="AhpD_core"/>
</dbReference>
<organism evidence="2 3">
    <name type="scientific">Desulfopila aestuarii DSM 18488</name>
    <dbReference type="NCBI Taxonomy" id="1121416"/>
    <lineage>
        <taxon>Bacteria</taxon>
        <taxon>Pseudomonadati</taxon>
        <taxon>Thermodesulfobacteriota</taxon>
        <taxon>Desulfobulbia</taxon>
        <taxon>Desulfobulbales</taxon>
        <taxon>Desulfocapsaceae</taxon>
        <taxon>Desulfopila</taxon>
    </lineage>
</organism>
<dbReference type="NCBIfam" id="TIGR00778">
    <property type="entry name" value="ahpD_dom"/>
    <property type="match status" value="1"/>
</dbReference>
<sequence>MSSPREIVQNFKKGMSVLSESLPETIPALAGFMGAAAKDGALTYREKELIAIGVALYSQCPECIAVHCQKALEAGCTRQEILEAAGMAMVFGGGPVLASSATLLQECLDEFAK</sequence>
<dbReference type="STRING" id="1121416.SAMN02745220_04457"/>
<dbReference type="PANTHER" id="PTHR33930">
    <property type="entry name" value="ALKYL HYDROPEROXIDE REDUCTASE AHPD"/>
    <property type="match status" value="1"/>
</dbReference>
<keyword evidence="3" id="KW-1185">Reference proteome</keyword>
<reference evidence="2 3" key="1">
    <citation type="submission" date="2016-12" db="EMBL/GenBank/DDBJ databases">
        <authorList>
            <person name="Song W.-J."/>
            <person name="Kurnit D.M."/>
        </authorList>
    </citation>
    <scope>NUCLEOTIDE SEQUENCE [LARGE SCALE GENOMIC DNA]</scope>
    <source>
        <strain evidence="2 3">DSM 18488</strain>
    </source>
</reference>
<keyword evidence="2" id="KW-0560">Oxidoreductase</keyword>
<dbReference type="Pfam" id="PF02627">
    <property type="entry name" value="CMD"/>
    <property type="match status" value="1"/>
</dbReference>
<evidence type="ECO:0000313" key="2">
    <source>
        <dbReference type="EMBL" id="SHO52247.1"/>
    </source>
</evidence>
<proteinExistence type="predicted"/>
<dbReference type="PANTHER" id="PTHR33930:SF2">
    <property type="entry name" value="BLR3452 PROTEIN"/>
    <property type="match status" value="1"/>
</dbReference>
<keyword evidence="2" id="KW-0575">Peroxidase</keyword>
<evidence type="ECO:0000259" key="1">
    <source>
        <dbReference type="Pfam" id="PF02627"/>
    </source>
</evidence>
<protein>
    <submittedName>
        <fullName evidence="2">Alkylhydroperoxidase AhpD family core domain-containing protein</fullName>
    </submittedName>
</protein>
<dbReference type="InterPro" id="IPR003779">
    <property type="entry name" value="CMD-like"/>
</dbReference>
<dbReference type="OrthoDB" id="9801997at2"/>
<evidence type="ECO:0000313" key="3">
    <source>
        <dbReference type="Proteomes" id="UP000184603"/>
    </source>
</evidence>
<dbReference type="GO" id="GO:0051920">
    <property type="term" value="F:peroxiredoxin activity"/>
    <property type="evidence" value="ECO:0007669"/>
    <property type="project" value="InterPro"/>
</dbReference>
<dbReference type="AlphaFoldDB" id="A0A1M7YHX5"/>
<gene>
    <name evidence="2" type="ORF">SAMN02745220_04457</name>
</gene>
<dbReference type="Gene3D" id="1.20.1290.10">
    <property type="entry name" value="AhpD-like"/>
    <property type="match status" value="1"/>
</dbReference>
<name>A0A1M7YHX5_9BACT</name>
<dbReference type="InterPro" id="IPR029032">
    <property type="entry name" value="AhpD-like"/>
</dbReference>